<dbReference type="Proteomes" id="UP000294650">
    <property type="component" value="Unassembled WGS sequence"/>
</dbReference>
<accession>A0A4R3NA48</accession>
<dbReference type="SMART" id="SM00450">
    <property type="entry name" value="RHOD"/>
    <property type="match status" value="2"/>
</dbReference>
<evidence type="ECO:0000313" key="5">
    <source>
        <dbReference type="Proteomes" id="UP000294650"/>
    </source>
</evidence>
<dbReference type="PANTHER" id="PTHR11364:SF27">
    <property type="entry name" value="SULFURTRANSFERASE"/>
    <property type="match status" value="1"/>
</dbReference>
<dbReference type="InterPro" id="IPR045078">
    <property type="entry name" value="TST/MPST-like"/>
</dbReference>
<dbReference type="GO" id="GO:0004792">
    <property type="term" value="F:thiosulfate-cyanide sulfurtransferase activity"/>
    <property type="evidence" value="ECO:0007669"/>
    <property type="project" value="TreeGrafter"/>
</dbReference>
<dbReference type="AlphaFoldDB" id="A0A4R3NA48"/>
<dbReference type="InterPro" id="IPR036873">
    <property type="entry name" value="Rhodanese-like_dom_sf"/>
</dbReference>
<name>A0A4R3NA48_9BACI</name>
<dbReference type="Pfam" id="PF00581">
    <property type="entry name" value="Rhodanese"/>
    <property type="match status" value="2"/>
</dbReference>
<evidence type="ECO:0000259" key="3">
    <source>
        <dbReference type="PROSITE" id="PS50206"/>
    </source>
</evidence>
<dbReference type="PROSITE" id="PS50206">
    <property type="entry name" value="RHODANESE_3"/>
    <property type="match status" value="2"/>
</dbReference>
<dbReference type="CDD" id="cd01448">
    <property type="entry name" value="TST_Repeat_1"/>
    <property type="match status" value="1"/>
</dbReference>
<evidence type="ECO:0000256" key="1">
    <source>
        <dbReference type="ARBA" id="ARBA00022679"/>
    </source>
</evidence>
<gene>
    <name evidence="4" type="ORF">EDD68_10374</name>
</gene>
<comment type="caution">
    <text evidence="4">The sequence shown here is derived from an EMBL/GenBank/DDBJ whole genome shotgun (WGS) entry which is preliminary data.</text>
</comment>
<dbReference type="RefSeq" id="WP_132370954.1">
    <property type="nucleotide sequence ID" value="NZ_SMAN01000003.1"/>
</dbReference>
<reference evidence="4 5" key="1">
    <citation type="submission" date="2019-03" db="EMBL/GenBank/DDBJ databases">
        <title>Genomic Encyclopedia of Type Strains, Phase IV (KMG-IV): sequencing the most valuable type-strain genomes for metagenomic binning, comparative biology and taxonomic classification.</title>
        <authorList>
            <person name="Goeker M."/>
        </authorList>
    </citation>
    <scope>NUCLEOTIDE SEQUENCE [LARGE SCALE GENOMIC DNA]</scope>
    <source>
        <strain evidence="4 5">DSM 25894</strain>
    </source>
</reference>
<sequence length="277" mass="31984">MKVVKDLSWCYEKWRSGQDVVFADCRFDLHDPDKGIERYRKGHIPSAVYFDLEKDLSSEVKETGGRHPLPRMEDFVETLQQAGISSDTTVIAYDDNHAFASRFVWLLTFLGHENVYLLNGGIKAWKEAGYPVDQDMTPRNKTTFKANVHKEFVADQDDVRERLNHENVAIVDSRSYERYAGIHEPIDAKAGHIPGALNYFWMDLFDERGFWKEPEQLKEHFYQLNSYDEIIVYCGSGVTAAPNVISLWEAGFQHVRLYVGSFSDWISNPENKIDTCN</sequence>
<feature type="domain" description="Rhodanese" evidence="3">
    <location>
        <begin position="164"/>
        <end position="274"/>
    </location>
</feature>
<proteinExistence type="predicted"/>
<dbReference type="PANTHER" id="PTHR11364">
    <property type="entry name" value="THIOSULFATE SULFERTANSFERASE"/>
    <property type="match status" value="1"/>
</dbReference>
<feature type="domain" description="Rhodanese" evidence="3">
    <location>
        <begin position="16"/>
        <end position="134"/>
    </location>
</feature>
<organism evidence="4 5">
    <name type="scientific">Melghiribacillus thermohalophilus</name>
    <dbReference type="NCBI Taxonomy" id="1324956"/>
    <lineage>
        <taxon>Bacteria</taxon>
        <taxon>Bacillati</taxon>
        <taxon>Bacillota</taxon>
        <taxon>Bacilli</taxon>
        <taxon>Bacillales</taxon>
        <taxon>Bacillaceae</taxon>
        <taxon>Melghiribacillus</taxon>
    </lineage>
</organism>
<evidence type="ECO:0000256" key="2">
    <source>
        <dbReference type="ARBA" id="ARBA00022737"/>
    </source>
</evidence>
<keyword evidence="2" id="KW-0677">Repeat</keyword>
<dbReference type="CDD" id="cd01449">
    <property type="entry name" value="TST_Repeat_2"/>
    <property type="match status" value="1"/>
</dbReference>
<dbReference type="Gene3D" id="3.40.250.10">
    <property type="entry name" value="Rhodanese-like domain"/>
    <property type="match status" value="2"/>
</dbReference>
<dbReference type="InterPro" id="IPR001763">
    <property type="entry name" value="Rhodanese-like_dom"/>
</dbReference>
<dbReference type="SUPFAM" id="SSF52821">
    <property type="entry name" value="Rhodanese/Cell cycle control phosphatase"/>
    <property type="match status" value="2"/>
</dbReference>
<dbReference type="EMBL" id="SMAN01000003">
    <property type="protein sequence ID" value="TCT25520.1"/>
    <property type="molecule type" value="Genomic_DNA"/>
</dbReference>
<dbReference type="OrthoDB" id="9770030at2"/>
<evidence type="ECO:0000313" key="4">
    <source>
        <dbReference type="EMBL" id="TCT25520.1"/>
    </source>
</evidence>
<keyword evidence="5" id="KW-1185">Reference proteome</keyword>
<keyword evidence="1 4" id="KW-0808">Transferase</keyword>
<protein>
    <submittedName>
        <fullName evidence="4">Thiosulfate/3-mercaptopyruvate sulfurtransferase</fullName>
    </submittedName>
</protein>
<keyword evidence="4" id="KW-0670">Pyruvate</keyword>